<reference evidence="2 3" key="1">
    <citation type="submission" date="2021-01" db="EMBL/GenBank/DDBJ databases">
        <title>Genomic Encyclopedia of Type Strains, Phase IV (KMG-IV): sequencing the most valuable type-strain genomes for metagenomic binning, comparative biology and taxonomic classification.</title>
        <authorList>
            <person name="Goeker M."/>
        </authorList>
    </citation>
    <scope>NUCLEOTIDE SEQUENCE [LARGE SCALE GENOMIC DNA]</scope>
    <source>
        <strain evidence="2 3">DSM 25879</strain>
    </source>
</reference>
<name>A0ABS2P4R2_9BACI</name>
<keyword evidence="2" id="KW-0808">Transferase</keyword>
<evidence type="ECO:0000259" key="1">
    <source>
        <dbReference type="Pfam" id="PF07827"/>
    </source>
</evidence>
<protein>
    <submittedName>
        <fullName evidence="2">Kanamycin nucleotidyltransferase</fullName>
        <ecNumber evidence="2">2.7.7.-</ecNumber>
    </submittedName>
</protein>
<dbReference type="SUPFAM" id="SSF81301">
    <property type="entry name" value="Nucleotidyltransferase"/>
    <property type="match status" value="1"/>
</dbReference>
<dbReference type="GO" id="GO:0016779">
    <property type="term" value="F:nucleotidyltransferase activity"/>
    <property type="evidence" value="ECO:0007669"/>
    <property type="project" value="UniProtKB-KW"/>
</dbReference>
<evidence type="ECO:0000313" key="2">
    <source>
        <dbReference type="EMBL" id="MBM7621959.1"/>
    </source>
</evidence>
<proteinExistence type="predicted"/>
<dbReference type="Gene3D" id="3.30.460.10">
    <property type="entry name" value="Beta Polymerase, domain 2"/>
    <property type="match status" value="1"/>
</dbReference>
<comment type="caution">
    <text evidence="2">The sequence shown here is derived from an EMBL/GenBank/DDBJ whole genome shotgun (WGS) entry which is preliminary data.</text>
</comment>
<keyword evidence="2" id="KW-0548">Nucleotidyltransferase</keyword>
<organism evidence="2 3">
    <name type="scientific">Sutcliffiella tianshenii</name>
    <dbReference type="NCBI Taxonomy" id="1463404"/>
    <lineage>
        <taxon>Bacteria</taxon>
        <taxon>Bacillati</taxon>
        <taxon>Bacillota</taxon>
        <taxon>Bacilli</taxon>
        <taxon>Bacillales</taxon>
        <taxon>Bacillaceae</taxon>
        <taxon>Sutcliffiella</taxon>
    </lineage>
</organism>
<dbReference type="SUPFAM" id="SSF81593">
    <property type="entry name" value="Nucleotidyltransferase substrate binding subunit/domain"/>
    <property type="match status" value="1"/>
</dbReference>
<accession>A0ABS2P4R2</accession>
<feature type="domain" description="Kanamycin nucleotidyltransferase C-terminal" evidence="1">
    <location>
        <begin position="119"/>
        <end position="249"/>
    </location>
</feature>
<gene>
    <name evidence="2" type="ORF">JOC95_003867</name>
</gene>
<sequence>MGIKYMLAYPSPTSREEKMKMIRTVTDRLMDRYGEDIIAVGVYGSTAYQKEGRHSDIEMHVVTKDGVSIPVQEFIYGKFKLELSCREKSKLFERAARVDDSWSIWAGSFVNVLAIHDPEGIFEQLKSVPFQAKKESVREMMRTFMIWEPYETMGKIRNNHENGNFRYIQMGARDLAWQTAKLIGLANRAYYTTRARTFEESLDLESKPSGYRELVEFLETGDIRDKETLYLLCENLWTGLNSWFDEMGIDYKSHELPF</sequence>
<dbReference type="Gene3D" id="1.20.120.330">
    <property type="entry name" value="Nucleotidyltransferases domain 2"/>
    <property type="match status" value="1"/>
</dbReference>
<keyword evidence="3" id="KW-1185">Reference proteome</keyword>
<dbReference type="InterPro" id="IPR043519">
    <property type="entry name" value="NT_sf"/>
</dbReference>
<dbReference type="EC" id="2.7.7.-" evidence="2"/>
<dbReference type="InterPro" id="IPR012481">
    <property type="entry name" value="KNTase_C"/>
</dbReference>
<dbReference type="EMBL" id="JAFBED010000012">
    <property type="protein sequence ID" value="MBM7621959.1"/>
    <property type="molecule type" value="Genomic_DNA"/>
</dbReference>
<dbReference type="Proteomes" id="UP000737402">
    <property type="component" value="Unassembled WGS sequence"/>
</dbReference>
<dbReference type="Pfam" id="PF07827">
    <property type="entry name" value="KNTase_C"/>
    <property type="match status" value="1"/>
</dbReference>
<evidence type="ECO:0000313" key="3">
    <source>
        <dbReference type="Proteomes" id="UP000737402"/>
    </source>
</evidence>